<dbReference type="Pfam" id="PF12833">
    <property type="entry name" value="HTH_18"/>
    <property type="match status" value="1"/>
</dbReference>
<dbReference type="EMBL" id="UKUT01000002">
    <property type="protein sequence ID" value="SYH28679.1"/>
    <property type="molecule type" value="Genomic_DNA"/>
</dbReference>
<evidence type="ECO:0000259" key="4">
    <source>
        <dbReference type="PROSITE" id="PS01124"/>
    </source>
</evidence>
<organism evidence="23 31">
    <name type="scientific">Klebsiella pneumoniae</name>
    <dbReference type="NCBI Taxonomy" id="573"/>
    <lineage>
        <taxon>Bacteria</taxon>
        <taxon>Pseudomonadati</taxon>
        <taxon>Pseudomonadota</taxon>
        <taxon>Gammaproteobacteria</taxon>
        <taxon>Enterobacterales</taxon>
        <taxon>Enterobacteriaceae</taxon>
        <taxon>Klebsiella/Raoultella group</taxon>
        <taxon>Klebsiella</taxon>
        <taxon>Klebsiella pneumoniae complex</taxon>
    </lineage>
</organism>
<dbReference type="EMBL" id="JAAKYD010000008">
    <property type="protein sequence ID" value="NGN72464.1"/>
    <property type="molecule type" value="Genomic_DNA"/>
</dbReference>
<gene>
    <name evidence="11" type="ORF">B6I68_15155</name>
    <name evidence="14" type="ORF">DM078_14845</name>
    <name evidence="15" type="ORF">DW286_05520</name>
    <name evidence="24" type="ORF">E1814_02320</name>
    <name evidence="8" type="ORF">FME62_00020</name>
    <name evidence="25" type="ORF">FXN67_29640</name>
    <name evidence="10" type="ORF">G4V31_09995</name>
    <name evidence="6" type="ORF">GJJ01_10870</name>
    <name evidence="12" type="ORF">GJJ08_012970</name>
    <name evidence="7" type="ORF">GJJ18_05195</name>
    <name evidence="9" type="ORF">GNF00_01640</name>
    <name evidence="13" type="ORF">H3G96_014935</name>
    <name evidence="5" type="ORF">KPZU09_11690</name>
    <name evidence="17" type="ORF">NCTC9601_02946</name>
    <name evidence="16" type="ORF">SAMEA2273558_01251</name>
    <name evidence="20" type="ORF">SAMEA3499874_04750</name>
    <name evidence="21" type="ORF">SAMEA3499901_02630</name>
    <name evidence="22" type="ORF">SAMEA3515122_01163</name>
    <name evidence="23" type="ORF">SAMEA3538828_02412</name>
    <name evidence="19" type="ORF">SAMEA3729652_00259</name>
    <name evidence="18" type="ORF">SAMEA4364603_02176</name>
</gene>
<evidence type="ECO:0000313" key="24">
    <source>
        <dbReference type="EMBL" id="TDK06361.1"/>
    </source>
</evidence>
<evidence type="ECO:0000313" key="30">
    <source>
        <dbReference type="Proteomes" id="UP000257587"/>
    </source>
</evidence>
<evidence type="ECO:0000313" key="34">
    <source>
        <dbReference type="Proteomes" id="UP000259975"/>
    </source>
</evidence>
<evidence type="ECO:0000313" key="20">
    <source>
        <dbReference type="EMBL" id="SXG18842.1"/>
    </source>
</evidence>
<dbReference type="Proteomes" id="UP000468995">
    <property type="component" value="Unassembled WGS sequence"/>
</dbReference>
<dbReference type="Gene3D" id="2.60.120.10">
    <property type="entry name" value="Jelly Rolls"/>
    <property type="match status" value="1"/>
</dbReference>
<dbReference type="InterPro" id="IPR003313">
    <property type="entry name" value="AraC-bd"/>
</dbReference>
<protein>
    <submittedName>
        <fullName evidence="5 23">AraC family transcriptional regulator</fullName>
    </submittedName>
    <submittedName>
        <fullName evidence="6">Helix-turn-helix domain-containing protein</fullName>
    </submittedName>
</protein>
<dbReference type="Proteomes" id="UP000655094">
    <property type="component" value="Unassembled WGS sequence"/>
</dbReference>
<reference evidence="7" key="10">
    <citation type="submission" date="2019-10" db="EMBL/GenBank/DDBJ databases">
        <title>Molecular typing, antibiotic resistance determination and virulence profiling for 36 multidrug-resistant clinical Klebsiella pneumoniae isolates using second- and third-generation sequencing.</title>
        <authorList>
            <person name="Shelenkov A."/>
            <person name="Mikhaylova Y."/>
            <person name="Yanushevich Y."/>
            <person name="Samoilov A."/>
            <person name="Petrova L."/>
            <person name="Fomina V."/>
            <person name="Gusarov V."/>
            <person name="Zamyatin M."/>
            <person name="Shagin D."/>
        </authorList>
    </citation>
    <scope>NUCLEOTIDE SEQUENCE [LARGE SCALE GENOMIC DNA]</scope>
    <source>
        <strain evidence="7">CriePir115</strain>
        <strain evidence="6 38">CriePir226</strain>
    </source>
</reference>
<evidence type="ECO:0000313" key="14">
    <source>
        <dbReference type="EMBL" id="RBZ22116.1"/>
    </source>
</evidence>
<evidence type="ECO:0000313" key="16">
    <source>
        <dbReference type="EMBL" id="SBG98959.1"/>
    </source>
</evidence>
<dbReference type="KEGG" id="kpx:PMK1_04165"/>
<evidence type="ECO:0000313" key="32">
    <source>
        <dbReference type="Proteomes" id="UP000258673"/>
    </source>
</evidence>
<dbReference type="PANTHER" id="PTHR43280:SF28">
    <property type="entry name" value="HTH-TYPE TRANSCRIPTIONAL ACTIVATOR RHAS"/>
    <property type="match status" value="1"/>
</dbReference>
<dbReference type="Proteomes" id="UP000294951">
    <property type="component" value="Unassembled WGS sequence"/>
</dbReference>
<dbReference type="Proteomes" id="UP000077826">
    <property type="component" value="Unassembled WGS sequence"/>
</dbReference>
<dbReference type="Proteomes" id="UP000252603">
    <property type="component" value="Unassembled WGS sequence"/>
</dbReference>
<dbReference type="PROSITE" id="PS01124">
    <property type="entry name" value="HTH_ARAC_FAMILY_2"/>
    <property type="match status" value="1"/>
</dbReference>
<dbReference type="EMBL" id="UJRG01000001">
    <property type="protein sequence ID" value="SWT06052.1"/>
    <property type="molecule type" value="Genomic_DNA"/>
</dbReference>
<reference evidence="13 42" key="15">
    <citation type="submission" date="2020-12" db="EMBL/GenBank/DDBJ databases">
        <title>The complete genome of Klebsiella pneumoniae strain 090374.</title>
        <authorList>
            <person name="Wei L."/>
            <person name="Wen H."/>
            <person name="Liu L."/>
            <person name="Feng Y."/>
            <person name="Zong Z."/>
        </authorList>
    </citation>
    <scope>NUCLEOTIDE SEQUENCE [LARGE SCALE GENOMIC DNA]</scope>
    <source>
        <strain evidence="13 42">WCHKP090374</strain>
    </source>
</reference>
<evidence type="ECO:0000313" key="28">
    <source>
        <dbReference type="Proteomes" id="UP000251123"/>
    </source>
</evidence>
<dbReference type="EMBL" id="BNFF01000001">
    <property type="protein sequence ID" value="GHK51433.1"/>
    <property type="molecule type" value="Genomic_DNA"/>
</dbReference>
<evidence type="ECO:0000313" key="33">
    <source>
        <dbReference type="Proteomes" id="UP000258798"/>
    </source>
</evidence>
<reference evidence="12 37" key="12">
    <citation type="journal article" date="2020" name="Antibiotics">
        <title>Molecular Typing, Characterization of Antimicrobial Resistance, Virulence Profiling and Analysis of Whole-Genome Sequence of Clinical Klebsiella pneumoniae Isolates.</title>
        <authorList>
            <person name="Shelenkov A."/>
            <person name="Mikhaylova Y."/>
            <person name="Yanushevich Y."/>
            <person name="Samoilov A."/>
            <person name="Petrova L."/>
            <person name="Fomina V."/>
            <person name="Gusarov V."/>
            <person name="Zamyatin M."/>
            <person name="Shagin D."/>
            <person name="Akimkin V."/>
        </authorList>
    </citation>
    <scope>NUCLEOTIDE SEQUENCE [LARGE SCALE GENOMIC DNA]</scope>
    <source>
        <strain evidence="12 37">CriePir120</strain>
    </source>
</reference>
<evidence type="ECO:0000313" key="39">
    <source>
        <dbReference type="Proteomes" id="UP000468995"/>
    </source>
</evidence>
<dbReference type="EMBL" id="UFEU01000005">
    <property type="protein sequence ID" value="SSK31335.1"/>
    <property type="molecule type" value="Genomic_DNA"/>
</dbReference>
<evidence type="ECO:0000313" key="25">
    <source>
        <dbReference type="EMBL" id="TYL70639.1"/>
    </source>
</evidence>
<dbReference type="RefSeq" id="WP_004180047.1">
    <property type="nucleotide sequence ID" value="NZ_ABLUVU020000005.1"/>
</dbReference>
<dbReference type="EMBL" id="WJVL01000007">
    <property type="protein sequence ID" value="MRJ96456.1"/>
    <property type="molecule type" value="Genomic_DNA"/>
</dbReference>
<evidence type="ECO:0000313" key="15">
    <source>
        <dbReference type="EMBL" id="RDT95322.1"/>
    </source>
</evidence>
<reference evidence="24 35" key="7">
    <citation type="submission" date="2019-03" db="EMBL/GenBank/DDBJ databases">
        <title>Multidrug-Resistant Klebsiella pneumoniae Clinical Bloodstream Isolates in Shanghai, China.</title>
        <authorList>
            <person name="Wang S."/>
        </authorList>
    </citation>
    <scope>NUCLEOTIDE SEQUENCE [LARGE SCALE GENOMIC DNA]</scope>
    <source>
        <strain evidence="24 35">RJ1071</strain>
    </source>
</reference>
<evidence type="ECO:0000313" key="22">
    <source>
        <dbReference type="EMBL" id="SYH28679.1"/>
    </source>
</evidence>
<evidence type="ECO:0000313" key="42">
    <source>
        <dbReference type="Proteomes" id="UP000532829"/>
    </source>
</evidence>
<dbReference type="KEGG" id="kpb:FH42_05180"/>
<dbReference type="InterPro" id="IPR009057">
    <property type="entry name" value="Homeodomain-like_sf"/>
</dbReference>
<dbReference type="EMBL" id="WJWF01000004">
    <property type="protein sequence ID" value="MRL34828.1"/>
    <property type="molecule type" value="Genomic_DNA"/>
</dbReference>
<sequence length="314" mass="36942">MLHHDIHEKLLAYTDRELELLRANYQLCHKFKSHMERRFFKDNYIHIEKQTRFTKIPLHSHGFIELIYIYQGKMHQKINEESLTLGKGEILLINQFARHEIEAAGQNDIIINFIIKTEFFGRLMSLFDENNIISRFILSAINGRKKHGEHIHFKVGEIDAIQNIMHVIISEIYSNNHLKEIRVNFLVGLLMTELLSNVQASDYHINGSYNESLAMAVLRYIDTDYKTASLKEISCRLNQPNYKVSKLIKDFTGKNFSDLLVEKRLDVLIHLLKHTNHSIIDVINMTGYENASHCYKVFKEKYNMSIKEYRDLNS</sequence>
<evidence type="ECO:0000256" key="1">
    <source>
        <dbReference type="ARBA" id="ARBA00023015"/>
    </source>
</evidence>
<dbReference type="GO" id="GO:0003700">
    <property type="term" value="F:DNA-binding transcription factor activity"/>
    <property type="evidence" value="ECO:0007669"/>
    <property type="project" value="InterPro"/>
</dbReference>
<dbReference type="Proteomes" id="UP000257587">
    <property type="component" value="Unassembled WGS sequence"/>
</dbReference>
<reference evidence="9 41" key="11">
    <citation type="submission" date="2019-11" db="EMBL/GenBank/DDBJ databases">
        <title>Emergence of a novel subclone of carbapenem-resistant Klebsiella pneumoniae ST11 with enhanced virulence and transmissibility: a molecular epidemiological, clinical, genomic study.</title>
        <authorList>
            <person name="Zhou K."/>
        </authorList>
    </citation>
    <scope>NUCLEOTIDE SEQUENCE [LARGE SCALE GENOMIC DNA]</scope>
    <source>
        <strain evidence="9 41">KP_38044</strain>
    </source>
</reference>
<proteinExistence type="predicted"/>
<evidence type="ECO:0000313" key="9">
    <source>
        <dbReference type="EMBL" id="MUA38548.1"/>
    </source>
</evidence>
<dbReference type="Proteomes" id="UP000258673">
    <property type="component" value="Unassembled WGS sequence"/>
</dbReference>
<evidence type="ECO:0000313" key="17">
    <source>
        <dbReference type="EMBL" id="SPX55764.1"/>
    </source>
</evidence>
<dbReference type="Proteomes" id="UP000258253">
    <property type="component" value="Unassembled WGS sequence"/>
</dbReference>
<evidence type="ECO:0000256" key="2">
    <source>
        <dbReference type="ARBA" id="ARBA00023125"/>
    </source>
</evidence>
<evidence type="ECO:0000313" key="35">
    <source>
        <dbReference type="Proteomes" id="UP000294951"/>
    </source>
</evidence>
<dbReference type="Proteomes" id="UP000532829">
    <property type="component" value="Chromosome"/>
</dbReference>
<reference evidence="15" key="3">
    <citation type="submission" date="2018-07" db="EMBL/GenBank/DDBJ databases">
        <title>Draft genome sequence of Klebsiella pneumoniae K293.</title>
        <authorList>
            <person name="He F."/>
        </authorList>
    </citation>
    <scope>NUCLEOTIDE SEQUENCE</scope>
    <source>
        <strain evidence="15">K293</strain>
    </source>
</reference>
<dbReference type="SUPFAM" id="SSF46689">
    <property type="entry name" value="Homeodomain-like"/>
    <property type="match status" value="1"/>
</dbReference>
<dbReference type="Proteomes" id="UP000439817">
    <property type="component" value="Chromosome"/>
</dbReference>
<dbReference type="EMBL" id="UKAW01000022">
    <property type="protein sequence ID" value="SXG18842.1"/>
    <property type="molecule type" value="Genomic_DNA"/>
</dbReference>
<dbReference type="Proteomes" id="UP000479475">
    <property type="component" value="Unassembled WGS sequence"/>
</dbReference>
<dbReference type="SMART" id="SM00342">
    <property type="entry name" value="HTH_ARAC"/>
    <property type="match status" value="1"/>
</dbReference>
<dbReference type="EMBL" id="QRCF01000004">
    <property type="protein sequence ID" value="RDT95322.1"/>
    <property type="molecule type" value="Genomic_DNA"/>
</dbReference>
<reference evidence="25 36" key="9">
    <citation type="submission" date="2019-08" db="EMBL/GenBank/DDBJ databases">
        <title>Phenotypic and genetic characterization of extended-spectrum b-lactamase-producing hypermucoviscous Klebsiella pneumoniae from Chile.</title>
        <authorList>
            <person name="Morales-Leon F."/>
            <person name="Caro C."/>
            <person name="Opazo-Capurro A."/>
            <person name="Lincopan N."/>
            <person name="Dominguez-Yevenes M."/>
            <person name="Lima C."/>
            <person name="Bello-Toledo H."/>
            <person name="Gonzalez-Rocha G."/>
        </authorList>
    </citation>
    <scope>NUCLEOTIDE SEQUENCE [LARGE SCALE GENOMIC DNA]</scope>
    <source>
        <strain evidence="25 36">UCO-494</strain>
    </source>
</reference>
<evidence type="ECO:0000313" key="37">
    <source>
        <dbReference type="Proteomes" id="UP000439817"/>
    </source>
</evidence>
<dbReference type="Proteomes" id="UP000258798">
    <property type="component" value="Unassembled WGS sequence"/>
</dbReference>
<reference evidence="14" key="5">
    <citation type="submission" date="2018-08" db="EMBL/GenBank/DDBJ databases">
        <title>Klebsiella pneumoniae genome sequencing and assembly.</title>
        <authorList>
            <person name="Martins R.C.R."/>
            <person name="Perdigao-Neto L.V."/>
            <person name="Costa S.F."/>
            <person name="Levin A.S.S."/>
        </authorList>
    </citation>
    <scope>NUCLEOTIDE SEQUENCE</scope>
    <source>
        <strain evidence="14">BC_5001</strain>
    </source>
</reference>
<dbReference type="EMBL" id="VINI01000001">
    <property type="protein sequence ID" value="MSS29190.1"/>
    <property type="molecule type" value="Genomic_DNA"/>
</dbReference>
<dbReference type="Proteomes" id="UP000485085">
    <property type="component" value="Unassembled WGS sequence"/>
</dbReference>
<reference evidence="30 31" key="6">
    <citation type="submission" date="2018-08" db="EMBL/GenBank/DDBJ databases">
        <authorList>
            <consortium name="Pathogen Informatics"/>
        </authorList>
    </citation>
    <scope>NUCLEOTIDE SEQUENCE [LARGE SCALE GENOMIC DNA]</scope>
    <source>
        <strain evidence="18 29">4300STDY6470422</strain>
        <strain evidence="20 30">EuSCAPE_AT002</strain>
        <strain evidence="21 34">EuSCAPE_AT029</strain>
        <strain evidence="23 31">EuSCAPE_HU047</strain>
        <strain evidence="22 32">EuSCAPE_IT093</strain>
        <strain evidence="19 33">EuSCAPE_TR125</strain>
        <strain evidence="16">K480</strain>
        <strain evidence="26">k480</strain>
    </source>
</reference>
<evidence type="ECO:0000313" key="12">
    <source>
        <dbReference type="EMBL" id="QOU54237.1"/>
    </source>
</evidence>
<dbReference type="EMBL" id="QOHW01000010">
    <property type="protein sequence ID" value="RBZ22116.1"/>
    <property type="molecule type" value="Genomic_DNA"/>
</dbReference>
<dbReference type="EMBL" id="ULCI01000009">
    <property type="protein sequence ID" value="SYR38910.1"/>
    <property type="molecule type" value="Genomic_DNA"/>
</dbReference>
<accession>A0A076P5W6</accession>
<evidence type="ECO:0000313" key="18">
    <source>
        <dbReference type="EMBL" id="SSK31335.1"/>
    </source>
</evidence>
<dbReference type="Proteomes" id="UP000441029">
    <property type="component" value="Unassembled WGS sequence"/>
</dbReference>
<dbReference type="EMBL" id="NCMJ01000084">
    <property type="protein sequence ID" value="PLE26866.1"/>
    <property type="molecule type" value="Genomic_DNA"/>
</dbReference>
<dbReference type="Proteomes" id="UP000254657">
    <property type="component" value="Unassembled WGS sequence"/>
</dbReference>
<dbReference type="Proteomes" id="UP000251123">
    <property type="component" value="Unassembled WGS sequence"/>
</dbReference>
<evidence type="ECO:0000313" key="19">
    <source>
        <dbReference type="EMBL" id="SWT06052.1"/>
    </source>
</evidence>
<keyword evidence="1" id="KW-0805">Transcription regulation</keyword>
<reference evidence="11 27" key="1">
    <citation type="journal article" date="2017" name="J. Infect. Dis.">
        <title>An Analysis of the Epidemic of Klebsiella pneumoniae Carbapenemase-Producing K. pneumoniae: Convergence of Two Evolutionary Mechanisms Creates the Perfect Storm.</title>
        <authorList>
            <person name="Rojas L.J."/>
            <person name="Weinstock G.M."/>
            <person name="De La Cadena E."/>
            <person name="Diaz L."/>
            <person name="Rios R."/>
            <person name="Hanson B.M."/>
            <person name="Brown J.S."/>
            <person name="Vats P."/>
            <person name="Phillips D.S."/>
            <person name="Nguyen H."/>
            <person name="Hujer K.M."/>
            <person name="Correa A."/>
            <person name="Adams M.D."/>
            <person name="Perez F."/>
            <person name="Sodergren E."/>
            <person name="Narechania A."/>
            <person name="Planet P.J."/>
            <person name="Villegas M.V."/>
            <person name="Bonomo R.A."/>
            <person name="Arias C.A."/>
        </authorList>
    </citation>
    <scope>NUCLEOTIDE SEQUENCE [LARGE SCALE GENOMIC DNA]</scope>
    <source>
        <strain evidence="11 27">COL-Kpn30</strain>
    </source>
</reference>
<name>A0A076P5W6_KLEPN</name>
<evidence type="ECO:0000313" key="11">
    <source>
        <dbReference type="EMBL" id="PLE26866.1"/>
    </source>
</evidence>
<evidence type="ECO:0000313" key="23">
    <source>
        <dbReference type="EMBL" id="SYR38910.1"/>
    </source>
</evidence>
<evidence type="ECO:0000313" key="26">
    <source>
        <dbReference type="Proteomes" id="UP000077826"/>
    </source>
</evidence>
<dbReference type="InterPro" id="IPR011051">
    <property type="entry name" value="RmlC_Cupin_sf"/>
</dbReference>
<dbReference type="SUPFAM" id="SSF51182">
    <property type="entry name" value="RmlC-like cupins"/>
    <property type="match status" value="1"/>
</dbReference>
<dbReference type="EMBL" id="UASN01000020">
    <property type="protein sequence ID" value="SPX55764.1"/>
    <property type="molecule type" value="Genomic_DNA"/>
</dbReference>
<evidence type="ECO:0000313" key="38">
    <source>
        <dbReference type="Proteomes" id="UP000441029"/>
    </source>
</evidence>
<evidence type="ECO:0000313" key="36">
    <source>
        <dbReference type="Proteomes" id="UP000322977"/>
    </source>
</evidence>
<evidence type="ECO:0000256" key="3">
    <source>
        <dbReference type="ARBA" id="ARBA00023163"/>
    </source>
</evidence>
<evidence type="ECO:0000313" key="31">
    <source>
        <dbReference type="Proteomes" id="UP000258253"/>
    </source>
</evidence>
<feature type="domain" description="HTH araC/xylS-type" evidence="4">
    <location>
        <begin position="215"/>
        <end position="312"/>
    </location>
</feature>
<dbReference type="GO" id="GO:0043565">
    <property type="term" value="F:sequence-specific DNA binding"/>
    <property type="evidence" value="ECO:0007669"/>
    <property type="project" value="InterPro"/>
</dbReference>
<dbReference type="Proteomes" id="UP000253559">
    <property type="component" value="Unassembled WGS sequence"/>
</dbReference>
<dbReference type="EMBL" id="SMTN01000002">
    <property type="protein sequence ID" value="TDK06361.1"/>
    <property type="molecule type" value="Genomic_DNA"/>
</dbReference>
<evidence type="ECO:0000313" key="27">
    <source>
        <dbReference type="Proteomes" id="UP000234439"/>
    </source>
</evidence>
<dbReference type="Proteomes" id="UP000234439">
    <property type="component" value="Unassembled WGS sequence"/>
</dbReference>
<dbReference type="InterPro" id="IPR018060">
    <property type="entry name" value="HTH_AraC"/>
</dbReference>
<reference evidence="10 40" key="13">
    <citation type="submission" date="2020-02" db="EMBL/GenBank/DDBJ databases">
        <title>Klebsiella pneumoniae genome sequencing and assembly.</title>
        <authorList>
            <person name="Starkova P.S."/>
            <person name="Sulyan O.S."/>
            <person name="Likholetova D.V."/>
            <person name="Ageevets V.A."/>
            <person name="Lazareva I.V."/>
            <person name="Sopova J.V."/>
            <person name="Sidorenko S.V."/>
        </authorList>
    </citation>
    <scope>NUCLEOTIDE SEQUENCE [LARGE SCALE GENOMIC DNA]</scope>
    <source>
        <strain evidence="10 40">2429</strain>
    </source>
</reference>
<dbReference type="Gene3D" id="1.10.10.60">
    <property type="entry name" value="Homeodomain-like"/>
    <property type="match status" value="1"/>
</dbReference>
<evidence type="ECO:0000313" key="40">
    <source>
        <dbReference type="Proteomes" id="UP000479475"/>
    </source>
</evidence>
<dbReference type="EMBL" id="VSSY01000085">
    <property type="protein sequence ID" value="TYL70639.1"/>
    <property type="molecule type" value="Genomic_DNA"/>
</dbReference>
<evidence type="ECO:0000313" key="5">
    <source>
        <dbReference type="EMBL" id="GHK51433.1"/>
    </source>
</evidence>
<evidence type="ECO:0000313" key="8">
    <source>
        <dbReference type="EMBL" id="MSS29190.1"/>
    </source>
</evidence>
<dbReference type="Pfam" id="PF02311">
    <property type="entry name" value="AraC_binding"/>
    <property type="match status" value="1"/>
</dbReference>
<reference evidence="17 28" key="2">
    <citation type="submission" date="2018-06" db="EMBL/GenBank/DDBJ databases">
        <authorList>
            <consortium name="Pathogen Informatics"/>
            <person name="Doyle S."/>
        </authorList>
    </citation>
    <scope>NUCLEOTIDE SEQUENCE [LARGE SCALE GENOMIC DNA]</scope>
    <source>
        <strain evidence="17 28">NCTC9601</strain>
    </source>
</reference>
<evidence type="ECO:0000313" key="13">
    <source>
        <dbReference type="EMBL" id="QQL31499.1"/>
    </source>
</evidence>
<reference evidence="8 39" key="8">
    <citation type="submission" date="2019-07" db="EMBL/GenBank/DDBJ databases">
        <title>Genome sequence of OXA-232-producing Klebsiella pneumoniae ST23 from septicemic neonate.</title>
        <authorList>
            <person name="Mukherjee S."/>
            <person name="Naha S."/>
            <person name="Bhadury P."/>
            <person name="Basu S."/>
        </authorList>
    </citation>
    <scope>NUCLEOTIDE SEQUENCE [LARGE SCALE GENOMIC DNA]</scope>
    <source>
        <strain evidence="8 39">EN5275</strain>
    </source>
</reference>
<reference evidence="5" key="14">
    <citation type="submission" date="2020-10" db="EMBL/GenBank/DDBJ databases">
        <title>Genome Sequence of ESBL Producing Zambian Clinical Strains.</title>
        <authorList>
            <person name="Shawa M."/>
            <person name="Furuta Y."/>
            <person name="Simbotwe M."/>
            <person name="Mulenga E."/>
            <person name="Mubanga M."/>
            <person name="Mulenga G."/>
            <person name="Kaile C."/>
            <person name="Zorigt T."/>
            <person name="Hang'ombe B."/>
            <person name="Higashi H."/>
        </authorList>
    </citation>
    <scope>NUCLEOTIDE SEQUENCE</scope>
    <source>
        <strain evidence="5">Zam_UTH_09</strain>
    </source>
</reference>
<dbReference type="EMBL" id="UKGE01000010">
    <property type="protein sequence ID" value="SXN31601.1"/>
    <property type="molecule type" value="Genomic_DNA"/>
</dbReference>
<dbReference type="InterPro" id="IPR014710">
    <property type="entry name" value="RmlC-like_jellyroll"/>
</dbReference>
<evidence type="ECO:0000313" key="7">
    <source>
        <dbReference type="EMBL" id="MRL34828.1"/>
    </source>
</evidence>
<dbReference type="AlphaFoldDB" id="A0A076P5W6"/>
<dbReference type="Proteomes" id="UP000322977">
    <property type="component" value="Unassembled WGS sequence"/>
</dbReference>
<evidence type="ECO:0000313" key="10">
    <source>
        <dbReference type="EMBL" id="NGN72464.1"/>
    </source>
</evidence>
<evidence type="ECO:0000313" key="21">
    <source>
        <dbReference type="EMBL" id="SXN31601.1"/>
    </source>
</evidence>
<evidence type="ECO:0000313" key="41">
    <source>
        <dbReference type="Proteomes" id="UP000485085"/>
    </source>
</evidence>
<keyword evidence="3" id="KW-0804">Transcription</keyword>
<dbReference type="PANTHER" id="PTHR43280">
    <property type="entry name" value="ARAC-FAMILY TRANSCRIPTIONAL REGULATOR"/>
    <property type="match status" value="1"/>
</dbReference>
<dbReference type="EMBL" id="WNPO01000004">
    <property type="protein sequence ID" value="MUA38548.1"/>
    <property type="molecule type" value="Genomic_DNA"/>
</dbReference>
<reference evidence="14" key="4">
    <citation type="submission" date="2018-07" db="EMBL/GenBank/DDBJ databases">
        <authorList>
            <person name="Martins R.C."/>
            <person name="Perdigao-Neto L.V."/>
            <person name="Costa S.F."/>
            <person name="Levin A.S.S."/>
        </authorList>
    </citation>
    <scope>NUCLEOTIDE SEQUENCE</scope>
    <source>
        <strain evidence="14">BC_5001</strain>
    </source>
</reference>
<dbReference type="EMBL" id="CP063008">
    <property type="protein sequence ID" value="QOU54237.1"/>
    <property type="molecule type" value="Genomic_DNA"/>
</dbReference>
<keyword evidence="2" id="KW-0238">DNA-binding</keyword>
<dbReference type="EMBL" id="CP066534">
    <property type="protein sequence ID" value="QQL31499.1"/>
    <property type="molecule type" value="Genomic_DNA"/>
</dbReference>
<dbReference type="Proteomes" id="UP000259975">
    <property type="component" value="Unassembled WGS sequence"/>
</dbReference>
<evidence type="ECO:0000313" key="6">
    <source>
        <dbReference type="EMBL" id="MRJ96456.1"/>
    </source>
</evidence>
<dbReference type="EMBL" id="FLDK01000002">
    <property type="protein sequence ID" value="SBG98959.1"/>
    <property type="molecule type" value="Genomic_DNA"/>
</dbReference>
<evidence type="ECO:0000313" key="29">
    <source>
        <dbReference type="Proteomes" id="UP000252603"/>
    </source>
</evidence>